<organism evidence="2">
    <name type="scientific">Anopheles darlingi</name>
    <name type="common">Mosquito</name>
    <dbReference type="NCBI Taxonomy" id="43151"/>
    <lineage>
        <taxon>Eukaryota</taxon>
        <taxon>Metazoa</taxon>
        <taxon>Ecdysozoa</taxon>
        <taxon>Arthropoda</taxon>
        <taxon>Hexapoda</taxon>
        <taxon>Insecta</taxon>
        <taxon>Pterygota</taxon>
        <taxon>Neoptera</taxon>
        <taxon>Endopterygota</taxon>
        <taxon>Diptera</taxon>
        <taxon>Nematocera</taxon>
        <taxon>Culicoidea</taxon>
        <taxon>Culicidae</taxon>
        <taxon>Anophelinae</taxon>
        <taxon>Anopheles</taxon>
    </lineage>
</organism>
<sequence>MIAGMSLIFSFASTRAALTSEMYFVRFSVRTSLMIAVSCWAVNCFNFFTKAVFFFTLESYLKKYSSDGWVTFKFCCRKVAFCA</sequence>
<keyword evidence="1" id="KW-1133">Transmembrane helix</keyword>
<dbReference type="AlphaFoldDB" id="A0A2M4D163"/>
<feature type="transmembrane region" description="Helical" evidence="1">
    <location>
        <begin position="32"/>
        <end position="57"/>
    </location>
</feature>
<evidence type="ECO:0000256" key="1">
    <source>
        <dbReference type="SAM" id="Phobius"/>
    </source>
</evidence>
<keyword evidence="1" id="KW-0472">Membrane</keyword>
<accession>A0A2M4D163</accession>
<reference evidence="2" key="1">
    <citation type="submission" date="2018-01" db="EMBL/GenBank/DDBJ databases">
        <title>An insight into the sialome of Amazonian anophelines.</title>
        <authorList>
            <person name="Ribeiro J.M."/>
            <person name="Scarpassa V."/>
            <person name="Calvo E."/>
        </authorList>
    </citation>
    <scope>NUCLEOTIDE SEQUENCE</scope>
</reference>
<keyword evidence="1" id="KW-0812">Transmembrane</keyword>
<proteinExistence type="predicted"/>
<protein>
    <submittedName>
        <fullName evidence="2">Uncharacterized protein</fullName>
    </submittedName>
</protein>
<name>A0A2M4D163_ANODA</name>
<dbReference type="EMBL" id="GGFL01007142">
    <property type="protein sequence ID" value="MBW71320.1"/>
    <property type="molecule type" value="Transcribed_RNA"/>
</dbReference>
<evidence type="ECO:0000313" key="2">
    <source>
        <dbReference type="EMBL" id="MBW71320.1"/>
    </source>
</evidence>